<keyword evidence="2" id="KW-1185">Reference proteome</keyword>
<dbReference type="PANTHER" id="PTHR40254">
    <property type="entry name" value="BLR0577 PROTEIN"/>
    <property type="match status" value="1"/>
</dbReference>
<dbReference type="InterPro" id="IPR052189">
    <property type="entry name" value="L-asp_N-monooxygenase_NS-form"/>
</dbReference>
<sequence>MVIGSGLTSADVIASLDAKGFAGKITCLSRRGLRSRGHAFGFAPTAARFAEQPETTALGLLRRIRRAVRADADAGLPWQAVLDRVRIDGPAIWAALPLAERQKLVRKLRIWWDVHRFRIAPQIEAVLDRRIAEGSLTMLAARLDHAEARANNIHIGWRTRRREGGKPHHDSANFDAVIVTTGPAHGGILGASPVLRDLADAGLVRCDALKLGLDVANVAQAVGLGGKPSAGLYVAGPLARGHIGELMGIPEVTAHAEATAAMVLAAIGQKRDGRTGALDRQLDCSA</sequence>
<proteinExistence type="predicted"/>
<protein>
    <recommendedName>
        <fullName evidence="3">Hydroxyacylglutathione hydrolase</fullName>
    </recommendedName>
</protein>
<name>A0ABT8D4A7_9RHOB</name>
<organism evidence="1 2">
    <name type="scientific">Paracoccus cavernae</name>
    <dbReference type="NCBI Taxonomy" id="1571207"/>
    <lineage>
        <taxon>Bacteria</taxon>
        <taxon>Pseudomonadati</taxon>
        <taxon>Pseudomonadota</taxon>
        <taxon>Alphaproteobacteria</taxon>
        <taxon>Rhodobacterales</taxon>
        <taxon>Paracoccaceae</taxon>
        <taxon>Paracoccus</taxon>
    </lineage>
</organism>
<dbReference type="Proteomes" id="UP001243846">
    <property type="component" value="Unassembled WGS sequence"/>
</dbReference>
<evidence type="ECO:0000313" key="1">
    <source>
        <dbReference type="EMBL" id="MDN3710697.1"/>
    </source>
</evidence>
<evidence type="ECO:0008006" key="3">
    <source>
        <dbReference type="Google" id="ProtNLM"/>
    </source>
</evidence>
<dbReference type="RefSeq" id="WP_377786246.1">
    <property type="nucleotide sequence ID" value="NZ_JBHUOC010000001.1"/>
</dbReference>
<accession>A0ABT8D4A7</accession>
<dbReference type="EMBL" id="JAUFRC010000001">
    <property type="protein sequence ID" value="MDN3710697.1"/>
    <property type="molecule type" value="Genomic_DNA"/>
</dbReference>
<dbReference type="Gene3D" id="3.50.50.60">
    <property type="entry name" value="FAD/NAD(P)-binding domain"/>
    <property type="match status" value="1"/>
</dbReference>
<evidence type="ECO:0000313" key="2">
    <source>
        <dbReference type="Proteomes" id="UP001243846"/>
    </source>
</evidence>
<dbReference type="InterPro" id="IPR036188">
    <property type="entry name" value="FAD/NAD-bd_sf"/>
</dbReference>
<dbReference type="PANTHER" id="PTHR40254:SF1">
    <property type="entry name" value="BLR0577 PROTEIN"/>
    <property type="match status" value="1"/>
</dbReference>
<reference evidence="2" key="1">
    <citation type="journal article" date="2019" name="Int. J. Syst. Evol. Microbiol.">
        <title>The Global Catalogue of Microorganisms (GCM) 10K type strain sequencing project: providing services to taxonomists for standard genome sequencing and annotation.</title>
        <authorList>
            <consortium name="The Broad Institute Genomics Platform"/>
            <consortium name="The Broad Institute Genome Sequencing Center for Infectious Disease"/>
            <person name="Wu L."/>
            <person name="Ma J."/>
        </authorList>
    </citation>
    <scope>NUCLEOTIDE SEQUENCE [LARGE SCALE GENOMIC DNA]</scope>
    <source>
        <strain evidence="2">CECT 8482</strain>
    </source>
</reference>
<gene>
    <name evidence="1" type="ORF">QWZ10_00565</name>
</gene>
<comment type="caution">
    <text evidence="1">The sequence shown here is derived from an EMBL/GenBank/DDBJ whole genome shotgun (WGS) entry which is preliminary data.</text>
</comment>